<dbReference type="GO" id="GO:0003700">
    <property type="term" value="F:DNA-binding transcription factor activity"/>
    <property type="evidence" value="ECO:0007669"/>
    <property type="project" value="InterPro"/>
</dbReference>
<dbReference type="PANTHER" id="PTHR33154:SF33">
    <property type="entry name" value="TRANSCRIPTIONAL REPRESSOR SDPR"/>
    <property type="match status" value="1"/>
</dbReference>
<evidence type="ECO:0000313" key="6">
    <source>
        <dbReference type="Proteomes" id="UP000007161"/>
    </source>
</evidence>
<proteinExistence type="predicted"/>
<dbReference type="Gene3D" id="1.10.10.10">
    <property type="entry name" value="Winged helix-like DNA-binding domain superfamily/Winged helix DNA-binding domain"/>
    <property type="match status" value="1"/>
</dbReference>
<dbReference type="STRING" id="443254.Marpi_0017"/>
<reference evidence="5 6" key="1">
    <citation type="journal article" date="2012" name="J. Bacteriol.">
        <title>Complete Genome Sequence of the Thermophilic, Piezophilic, Heterotrophic Bacterium Marinitoga piezophila KA3.</title>
        <authorList>
            <person name="Lucas S."/>
            <person name="Han J."/>
            <person name="Lapidus A."/>
            <person name="Cheng J.F."/>
            <person name="Goodwin L.A."/>
            <person name="Pitluck S."/>
            <person name="Peters L."/>
            <person name="Mikhailova N."/>
            <person name="Teshima H."/>
            <person name="Detter J.C."/>
            <person name="Han C."/>
            <person name="Tapia R."/>
            <person name="Land M."/>
            <person name="Hauser L."/>
            <person name="Kyrpides N.C."/>
            <person name="Ivanova N."/>
            <person name="Pagani I."/>
            <person name="Vannier P."/>
            <person name="Oger P."/>
            <person name="Bartlett D.H."/>
            <person name="Noll K.M."/>
            <person name="Woyke T."/>
            <person name="Jebbar M."/>
        </authorList>
    </citation>
    <scope>NUCLEOTIDE SEQUENCE [LARGE SCALE GENOMIC DNA]</scope>
    <source>
        <strain evidence="6">DSM 14283 / JCM 11233 / KA3</strain>
    </source>
</reference>
<keyword evidence="3" id="KW-0804">Transcription</keyword>
<dbReference type="PROSITE" id="PS50987">
    <property type="entry name" value="HTH_ARSR_2"/>
    <property type="match status" value="1"/>
</dbReference>
<evidence type="ECO:0000256" key="2">
    <source>
        <dbReference type="ARBA" id="ARBA00023125"/>
    </source>
</evidence>
<name>H2J2N3_MARPK</name>
<sequence>MLEELMKILADKTRLRILNLLFYRPHCVCELTKILDLPQSTVSRHISKMRLIGIIMPKKMGTLTKYSINDKIANKFIFFNYLKHDLFNEYSEDIERSKEYVVLDNNCNL</sequence>
<dbReference type="AlphaFoldDB" id="H2J2N3"/>
<protein>
    <submittedName>
        <fullName evidence="5">Putative transcriptional regulator</fullName>
    </submittedName>
</protein>
<evidence type="ECO:0000259" key="4">
    <source>
        <dbReference type="PROSITE" id="PS50987"/>
    </source>
</evidence>
<keyword evidence="6" id="KW-1185">Reference proteome</keyword>
<dbReference type="OrthoDB" id="9798835at2"/>
<dbReference type="KEGG" id="mpz:Marpi_0017"/>
<accession>H2J2N3</accession>
<feature type="domain" description="HTH arsR-type" evidence="4">
    <location>
        <begin position="1"/>
        <end position="89"/>
    </location>
</feature>
<dbReference type="NCBIfam" id="NF033788">
    <property type="entry name" value="HTH_metalloreg"/>
    <property type="match status" value="1"/>
</dbReference>
<evidence type="ECO:0000256" key="3">
    <source>
        <dbReference type="ARBA" id="ARBA00023163"/>
    </source>
</evidence>
<dbReference type="SMART" id="SM00418">
    <property type="entry name" value="HTH_ARSR"/>
    <property type="match status" value="1"/>
</dbReference>
<keyword evidence="2" id="KW-0238">DNA-binding</keyword>
<dbReference type="Proteomes" id="UP000007161">
    <property type="component" value="Chromosome"/>
</dbReference>
<dbReference type="RefSeq" id="WP_014295549.1">
    <property type="nucleotide sequence ID" value="NC_016751.1"/>
</dbReference>
<dbReference type="InterPro" id="IPR036390">
    <property type="entry name" value="WH_DNA-bd_sf"/>
</dbReference>
<dbReference type="CDD" id="cd00090">
    <property type="entry name" value="HTH_ARSR"/>
    <property type="match status" value="1"/>
</dbReference>
<dbReference type="PRINTS" id="PR00778">
    <property type="entry name" value="HTHARSR"/>
</dbReference>
<keyword evidence="1" id="KW-0805">Transcription regulation</keyword>
<dbReference type="GO" id="GO:0003677">
    <property type="term" value="F:DNA binding"/>
    <property type="evidence" value="ECO:0007669"/>
    <property type="project" value="UniProtKB-KW"/>
</dbReference>
<dbReference type="InterPro" id="IPR036388">
    <property type="entry name" value="WH-like_DNA-bd_sf"/>
</dbReference>
<dbReference type="Pfam" id="PF01022">
    <property type="entry name" value="HTH_5"/>
    <property type="match status" value="1"/>
</dbReference>
<dbReference type="eggNOG" id="COG0640">
    <property type="taxonomic scope" value="Bacteria"/>
</dbReference>
<gene>
    <name evidence="5" type="ordered locus">Marpi_0017</name>
</gene>
<evidence type="ECO:0000313" key="5">
    <source>
        <dbReference type="EMBL" id="AEX84477.1"/>
    </source>
</evidence>
<dbReference type="InterPro" id="IPR001845">
    <property type="entry name" value="HTH_ArsR_DNA-bd_dom"/>
</dbReference>
<dbReference type="PANTHER" id="PTHR33154">
    <property type="entry name" value="TRANSCRIPTIONAL REGULATOR, ARSR FAMILY"/>
    <property type="match status" value="1"/>
</dbReference>
<dbReference type="SUPFAM" id="SSF46785">
    <property type="entry name" value="Winged helix' DNA-binding domain"/>
    <property type="match status" value="1"/>
</dbReference>
<reference evidence="6" key="2">
    <citation type="submission" date="2012-01" db="EMBL/GenBank/DDBJ databases">
        <title>Complete sequence of chromosome of Marinitoga piezophila KA3.</title>
        <authorList>
            <person name="Lucas S."/>
            <person name="Han J."/>
            <person name="Lapidus A."/>
            <person name="Cheng J.-F."/>
            <person name="Goodwin L."/>
            <person name="Pitluck S."/>
            <person name="Peters L."/>
            <person name="Mikhailova N."/>
            <person name="Teshima H."/>
            <person name="Detter J.C."/>
            <person name="Han C."/>
            <person name="Tapia R."/>
            <person name="Land M."/>
            <person name="Hauser L."/>
            <person name="Kyrpides N."/>
            <person name="Ivanova N."/>
            <person name="Pagani I."/>
            <person name="Jebbar M."/>
            <person name="Vannier P."/>
            <person name="Oger P."/>
            <person name="Cario A."/>
            <person name="Bartlett D."/>
            <person name="Noll K.M."/>
            <person name="Woyke T."/>
        </authorList>
    </citation>
    <scope>NUCLEOTIDE SEQUENCE [LARGE SCALE GENOMIC DNA]</scope>
    <source>
        <strain evidence="6">DSM 14283 / JCM 11233 / KA3</strain>
    </source>
</reference>
<organism evidence="5 6">
    <name type="scientific">Marinitoga piezophila (strain DSM 14283 / JCM 11233 / KA3)</name>
    <dbReference type="NCBI Taxonomy" id="443254"/>
    <lineage>
        <taxon>Bacteria</taxon>
        <taxon>Thermotogati</taxon>
        <taxon>Thermotogota</taxon>
        <taxon>Thermotogae</taxon>
        <taxon>Petrotogales</taxon>
        <taxon>Petrotogaceae</taxon>
        <taxon>Marinitoga</taxon>
    </lineage>
</organism>
<dbReference type="EMBL" id="CP003257">
    <property type="protein sequence ID" value="AEX84477.1"/>
    <property type="molecule type" value="Genomic_DNA"/>
</dbReference>
<evidence type="ECO:0000256" key="1">
    <source>
        <dbReference type="ARBA" id="ARBA00023015"/>
    </source>
</evidence>
<dbReference type="InterPro" id="IPR051081">
    <property type="entry name" value="HTH_MetalResp_TranReg"/>
</dbReference>
<dbReference type="HOGENOM" id="CLU_097806_3_1_0"/>
<dbReference type="InterPro" id="IPR011991">
    <property type="entry name" value="ArsR-like_HTH"/>
</dbReference>